<feature type="signal peptide" evidence="1">
    <location>
        <begin position="1"/>
        <end position="22"/>
    </location>
</feature>
<dbReference type="STRING" id="1515439.SAMN06265784_107131"/>
<dbReference type="RefSeq" id="WP_085486770.1">
    <property type="nucleotide sequence ID" value="NZ_FXAT01000007.1"/>
</dbReference>
<proteinExistence type="predicted"/>
<feature type="chain" id="PRO_5013141010" evidence="1">
    <location>
        <begin position="23"/>
        <end position="120"/>
    </location>
</feature>
<evidence type="ECO:0000313" key="3">
    <source>
        <dbReference type="Proteomes" id="UP000193228"/>
    </source>
</evidence>
<dbReference type="EMBL" id="FXAT01000007">
    <property type="protein sequence ID" value="SMG55146.1"/>
    <property type="molecule type" value="Genomic_DNA"/>
</dbReference>
<dbReference type="OrthoDB" id="6162547at2"/>
<name>A0A1X7LMN1_9BURK</name>
<protein>
    <submittedName>
        <fullName evidence="2">Uncharacterized protein</fullName>
    </submittedName>
</protein>
<reference evidence="3" key="1">
    <citation type="submission" date="2017-04" db="EMBL/GenBank/DDBJ databases">
        <authorList>
            <person name="Varghese N."/>
            <person name="Submissions S."/>
        </authorList>
    </citation>
    <scope>NUCLEOTIDE SEQUENCE [LARGE SCALE GENOMIC DNA]</scope>
    <source>
        <strain evidence="3">LMG 29540</strain>
    </source>
</reference>
<evidence type="ECO:0000313" key="2">
    <source>
        <dbReference type="EMBL" id="SMG55146.1"/>
    </source>
</evidence>
<dbReference type="Proteomes" id="UP000193228">
    <property type="component" value="Unassembled WGS sequence"/>
</dbReference>
<dbReference type="AlphaFoldDB" id="A0A1X7LMN1"/>
<keyword evidence="1" id="KW-0732">Signal</keyword>
<accession>A0A1X7LMN1</accession>
<gene>
    <name evidence="2" type="ORF">SAMN06265784_107131</name>
</gene>
<sequence>MKILRTILVLMLCAMLPLSGLAASGLAGECPVQQSMPAHNDGSVSVDMPACDMMKSSTAGKPKGVFCKATAQCQFASIYYPPAQATVSHPMAVTNQVVFHYAESFAGHVPAGLWRPPRAI</sequence>
<organism evidence="2 3">
    <name type="scientific">Paraburkholderia susongensis</name>
    <dbReference type="NCBI Taxonomy" id="1515439"/>
    <lineage>
        <taxon>Bacteria</taxon>
        <taxon>Pseudomonadati</taxon>
        <taxon>Pseudomonadota</taxon>
        <taxon>Betaproteobacteria</taxon>
        <taxon>Burkholderiales</taxon>
        <taxon>Burkholderiaceae</taxon>
        <taxon>Paraburkholderia</taxon>
    </lineage>
</organism>
<evidence type="ECO:0000256" key="1">
    <source>
        <dbReference type="SAM" id="SignalP"/>
    </source>
</evidence>
<keyword evidence="3" id="KW-1185">Reference proteome</keyword>